<name>A0A4Y7T8K2_COPMI</name>
<dbReference type="OrthoDB" id="9514740at2759"/>
<gene>
    <name evidence="2" type="ORF">FA13DRAFT_1733784</name>
</gene>
<dbReference type="Proteomes" id="UP000298030">
    <property type="component" value="Unassembled WGS sequence"/>
</dbReference>
<dbReference type="EMBL" id="QPFP01000023">
    <property type="protein sequence ID" value="TEB30475.1"/>
    <property type="molecule type" value="Genomic_DNA"/>
</dbReference>
<reference evidence="2 3" key="1">
    <citation type="journal article" date="2019" name="Nat. Ecol. Evol.">
        <title>Megaphylogeny resolves global patterns of mushroom evolution.</title>
        <authorList>
            <person name="Varga T."/>
            <person name="Krizsan K."/>
            <person name="Foldi C."/>
            <person name="Dima B."/>
            <person name="Sanchez-Garcia M."/>
            <person name="Sanchez-Ramirez S."/>
            <person name="Szollosi G.J."/>
            <person name="Szarkandi J.G."/>
            <person name="Papp V."/>
            <person name="Albert L."/>
            <person name="Andreopoulos W."/>
            <person name="Angelini C."/>
            <person name="Antonin V."/>
            <person name="Barry K.W."/>
            <person name="Bougher N.L."/>
            <person name="Buchanan P."/>
            <person name="Buyck B."/>
            <person name="Bense V."/>
            <person name="Catcheside P."/>
            <person name="Chovatia M."/>
            <person name="Cooper J."/>
            <person name="Damon W."/>
            <person name="Desjardin D."/>
            <person name="Finy P."/>
            <person name="Geml J."/>
            <person name="Haridas S."/>
            <person name="Hughes K."/>
            <person name="Justo A."/>
            <person name="Karasinski D."/>
            <person name="Kautmanova I."/>
            <person name="Kiss B."/>
            <person name="Kocsube S."/>
            <person name="Kotiranta H."/>
            <person name="LaButti K.M."/>
            <person name="Lechner B.E."/>
            <person name="Liimatainen K."/>
            <person name="Lipzen A."/>
            <person name="Lukacs Z."/>
            <person name="Mihaltcheva S."/>
            <person name="Morgado L.N."/>
            <person name="Niskanen T."/>
            <person name="Noordeloos M.E."/>
            <person name="Ohm R.A."/>
            <person name="Ortiz-Santana B."/>
            <person name="Ovrebo C."/>
            <person name="Racz N."/>
            <person name="Riley R."/>
            <person name="Savchenko A."/>
            <person name="Shiryaev A."/>
            <person name="Soop K."/>
            <person name="Spirin V."/>
            <person name="Szebenyi C."/>
            <person name="Tomsovsky M."/>
            <person name="Tulloss R.E."/>
            <person name="Uehling J."/>
            <person name="Grigoriev I.V."/>
            <person name="Vagvolgyi C."/>
            <person name="Papp T."/>
            <person name="Martin F.M."/>
            <person name="Miettinen O."/>
            <person name="Hibbett D.S."/>
            <person name="Nagy L.G."/>
        </authorList>
    </citation>
    <scope>NUCLEOTIDE SEQUENCE [LARGE SCALE GENOMIC DNA]</scope>
    <source>
        <strain evidence="2 3">FP101781</strain>
    </source>
</reference>
<feature type="compositionally biased region" description="Polar residues" evidence="1">
    <location>
        <begin position="103"/>
        <end position="115"/>
    </location>
</feature>
<protein>
    <submittedName>
        <fullName evidence="2">Uncharacterized protein</fullName>
    </submittedName>
</protein>
<comment type="caution">
    <text evidence="2">The sequence shown here is derived from an EMBL/GenBank/DDBJ whole genome shotgun (WGS) entry which is preliminary data.</text>
</comment>
<dbReference type="AlphaFoldDB" id="A0A4Y7T8K2"/>
<keyword evidence="3" id="KW-1185">Reference proteome</keyword>
<evidence type="ECO:0000256" key="1">
    <source>
        <dbReference type="SAM" id="MobiDB-lite"/>
    </source>
</evidence>
<evidence type="ECO:0000313" key="3">
    <source>
        <dbReference type="Proteomes" id="UP000298030"/>
    </source>
</evidence>
<proteinExistence type="predicted"/>
<dbReference type="STRING" id="71717.A0A4Y7T8K2"/>
<evidence type="ECO:0000313" key="2">
    <source>
        <dbReference type="EMBL" id="TEB30475.1"/>
    </source>
</evidence>
<organism evidence="2 3">
    <name type="scientific">Coprinellus micaceus</name>
    <name type="common">Glistening ink-cap mushroom</name>
    <name type="synonym">Coprinus micaceus</name>
    <dbReference type="NCBI Taxonomy" id="71717"/>
    <lineage>
        <taxon>Eukaryota</taxon>
        <taxon>Fungi</taxon>
        <taxon>Dikarya</taxon>
        <taxon>Basidiomycota</taxon>
        <taxon>Agaricomycotina</taxon>
        <taxon>Agaricomycetes</taxon>
        <taxon>Agaricomycetidae</taxon>
        <taxon>Agaricales</taxon>
        <taxon>Agaricineae</taxon>
        <taxon>Psathyrellaceae</taxon>
        <taxon>Coprinellus</taxon>
    </lineage>
</organism>
<accession>A0A4Y7T8K2</accession>
<feature type="region of interest" description="Disordered" evidence="1">
    <location>
        <begin position="20"/>
        <end position="115"/>
    </location>
</feature>
<feature type="non-terminal residue" evidence="2">
    <location>
        <position position="501"/>
    </location>
</feature>
<sequence length="501" mass="55548">MPYAAPSSQAKTLYQTVGPGRRAQLEGHSSTAPAAGFSRGAQLNSTRERSDNNRFRAPVFAPNLPYTDPARVPPLRYPSGASGSDDYMSLDDGYRSQARPLSRESSASNQTGLWNRTSLPNLFPTPKLQLHRSYNCAISARGSTIGTTSYTEVRPLLTGIASREPVWDRDSAFRFESSHPCALYICKVKPGLPEHAALTCASKLEENKKAQHSRTGPSPSTSGKCIVCKGPRRPCQSSALGRPYPTCGLNCASDAPNLLAQRRKANAIVEKAVSKLTWESSYEYCGRECRDKAKNLLEEAIAGTCRTCLVCWSALGPNADLPTCGERCHRHTEALAPTMIEIPRGPCIVSINTNRRFRDGWGGRSEEEKSPTVQHTYYFVQNHWGQRSIYKVQGRTQRQSSYGQQPVRQEFWVSLWRECNTGDSGEVNLCLSHSCPFCDVVRNGFQPVPLSLEGSSWPQRSDQAYDNLKRGGLDQLDEGDDVNIVEYKYGRRVETGDVYVF</sequence>